<keyword evidence="2" id="KW-1185">Reference proteome</keyword>
<evidence type="ECO:0000313" key="1">
    <source>
        <dbReference type="EMBL" id="KAJ4721671.1"/>
    </source>
</evidence>
<evidence type="ECO:0000313" key="2">
    <source>
        <dbReference type="Proteomes" id="UP001164539"/>
    </source>
</evidence>
<proteinExistence type="predicted"/>
<accession>A0ACC1YCZ4</accession>
<keyword evidence="1" id="KW-0808">Transferase</keyword>
<reference evidence="1 2" key="1">
    <citation type="journal article" date="2023" name="Science">
        <title>Complex scaffold remodeling in plant triterpene biosynthesis.</title>
        <authorList>
            <person name="De La Pena R."/>
            <person name="Hodgson H."/>
            <person name="Liu J.C."/>
            <person name="Stephenson M.J."/>
            <person name="Martin A.C."/>
            <person name="Owen C."/>
            <person name="Harkess A."/>
            <person name="Leebens-Mack J."/>
            <person name="Jimenez L.E."/>
            <person name="Osbourn A."/>
            <person name="Sattely E.S."/>
        </authorList>
    </citation>
    <scope>NUCLEOTIDE SEQUENCE [LARGE SCALE GENOMIC DNA]</scope>
    <source>
        <strain evidence="2">cv. JPN11</strain>
        <tissue evidence="1">Leaf</tissue>
    </source>
</reference>
<gene>
    <name evidence="1" type="ORF">OWV82_009329</name>
</gene>
<dbReference type="EMBL" id="CM051397">
    <property type="protein sequence ID" value="KAJ4721671.1"/>
    <property type="molecule type" value="Genomic_DNA"/>
</dbReference>
<name>A0ACC1YCZ4_MELAZ</name>
<dbReference type="Proteomes" id="UP001164539">
    <property type="component" value="Chromosome 4"/>
</dbReference>
<comment type="caution">
    <text evidence="1">The sequence shown here is derived from an EMBL/GenBank/DDBJ whole genome shotgun (WGS) entry which is preliminary data.</text>
</comment>
<organism evidence="1 2">
    <name type="scientific">Melia azedarach</name>
    <name type="common">Chinaberry tree</name>
    <dbReference type="NCBI Taxonomy" id="155640"/>
    <lineage>
        <taxon>Eukaryota</taxon>
        <taxon>Viridiplantae</taxon>
        <taxon>Streptophyta</taxon>
        <taxon>Embryophyta</taxon>
        <taxon>Tracheophyta</taxon>
        <taxon>Spermatophyta</taxon>
        <taxon>Magnoliopsida</taxon>
        <taxon>eudicotyledons</taxon>
        <taxon>Gunneridae</taxon>
        <taxon>Pentapetalae</taxon>
        <taxon>rosids</taxon>
        <taxon>malvids</taxon>
        <taxon>Sapindales</taxon>
        <taxon>Meliaceae</taxon>
        <taxon>Melia</taxon>
    </lineage>
</organism>
<sequence length="453" mass="50900">MGCLYQESSPLPLLQDLNVKIQDISLVFPSQETPRKSMFLSNIDQVLNFNVETVHFFPPHKDFPPHFVAQKLKKALSEILVPYDFLAGRLSCNAKTGRLEIDCNAAGAVFVVASCEFTLDEIGDLVYPNPGFKQLIIKSFDNNILGKEDHPLCIFQVTSFKCGGFAMGLSTNHATFDGLSFKIFLQNLAALAADKPLTVIPSNDRHALAARSPPRVTHDHPEMIKLIIPPGQESNNAPIFDATPEDLDFKIFRLTSSDISDLKTKAASENGKHVTGFNVVTALIWRCKALSYNASDENEQLDRESRMLYAVDIRSRLNPPLPVSYTGNAVLSAYATARCEELKTEAFWKVVERVAEGAKRMSDEYARSAIDWGEINRGYPHGEFLVSSWWRLGFSKVEYPWGKPRYSCPVVYHKKDIILFFPDIDDENGINVLVSLPSKEMLKFETLFYEFLG</sequence>
<protein>
    <submittedName>
        <fullName evidence="1">Omega-hydroxypalmitate O-feruloyl transferase</fullName>
    </submittedName>
</protein>